<dbReference type="EMBL" id="CP029353">
    <property type="protein sequence ID" value="AWK86876.1"/>
    <property type="molecule type" value="Genomic_DNA"/>
</dbReference>
<dbReference type="Pfam" id="PF19630">
    <property type="entry name" value="DUF6134"/>
    <property type="match status" value="1"/>
</dbReference>
<protein>
    <recommendedName>
        <fullName evidence="4">DUF3108 domain-containing protein</fullName>
    </recommendedName>
</protein>
<dbReference type="KEGG" id="azz:DEW08_12125"/>
<gene>
    <name evidence="2" type="ORF">DEW08_12125</name>
</gene>
<reference evidence="3" key="1">
    <citation type="submission" date="2018-05" db="EMBL/GenBank/DDBJ databases">
        <title>Azospirillum thermophila sp. nov., a novel isolated from hot spring.</title>
        <authorList>
            <person name="Zhao Z."/>
        </authorList>
    </citation>
    <scope>NUCLEOTIDE SEQUENCE [LARGE SCALE GENOMIC DNA]</scope>
    <source>
        <strain evidence="3">CFH 70021</strain>
    </source>
</reference>
<dbReference type="OrthoDB" id="6086999at2"/>
<proteinExistence type="predicted"/>
<dbReference type="InterPro" id="IPR006311">
    <property type="entry name" value="TAT_signal"/>
</dbReference>
<feature type="chain" id="PRO_5015553646" description="DUF3108 domain-containing protein" evidence="1">
    <location>
        <begin position="24"/>
        <end position="214"/>
    </location>
</feature>
<dbReference type="AlphaFoldDB" id="A0A2S2CQW4"/>
<keyword evidence="3" id="KW-1185">Reference proteome</keyword>
<evidence type="ECO:0000256" key="1">
    <source>
        <dbReference type="SAM" id="SignalP"/>
    </source>
</evidence>
<organism evidence="2 3">
    <name type="scientific">Azospirillum thermophilum</name>
    <dbReference type="NCBI Taxonomy" id="2202148"/>
    <lineage>
        <taxon>Bacteria</taxon>
        <taxon>Pseudomonadati</taxon>
        <taxon>Pseudomonadota</taxon>
        <taxon>Alphaproteobacteria</taxon>
        <taxon>Rhodospirillales</taxon>
        <taxon>Azospirillaceae</taxon>
        <taxon>Azospirillum</taxon>
    </lineage>
</organism>
<keyword evidence="1" id="KW-0732">Signal</keyword>
<evidence type="ECO:0000313" key="2">
    <source>
        <dbReference type="EMBL" id="AWK86876.1"/>
    </source>
</evidence>
<feature type="signal peptide" evidence="1">
    <location>
        <begin position="1"/>
        <end position="23"/>
    </location>
</feature>
<name>A0A2S2CQW4_9PROT</name>
<accession>A0A2S2CQW4</accession>
<dbReference type="RefSeq" id="WP_109327434.1">
    <property type="nucleotide sequence ID" value="NZ_CP029353.1"/>
</dbReference>
<dbReference type="PROSITE" id="PS51318">
    <property type="entry name" value="TAT"/>
    <property type="match status" value="1"/>
</dbReference>
<dbReference type="InterPro" id="IPR045767">
    <property type="entry name" value="DUF6134"/>
</dbReference>
<sequence>MTKTAFRALVTGATLTAAALALAAPAAAAARTLSYQILMGDDPIGTEEVKLDQQGDQTKVTVTATTRVKVLFINFRYDHQREELWKGSTLQSLRGKTDDDGTPHVMELTRQGSGYVMTVDGKSSELPGNALPLTLWTPEVLKHPLLLSVIDGARYTVNSQTVGKETVEAGGKAQEATRHRISGEVDRELWYAADGTLLKTRFKRSGYDITYVLK</sequence>
<evidence type="ECO:0000313" key="3">
    <source>
        <dbReference type="Proteomes" id="UP000245629"/>
    </source>
</evidence>
<dbReference type="Proteomes" id="UP000245629">
    <property type="component" value="Chromosome 2"/>
</dbReference>
<evidence type="ECO:0008006" key="4">
    <source>
        <dbReference type="Google" id="ProtNLM"/>
    </source>
</evidence>